<accession>A0A382UTD3</accession>
<feature type="non-terminal residue" evidence="1">
    <location>
        <position position="51"/>
    </location>
</feature>
<sequence length="51" mass="6093">MKSRHGDALKLKSIDFSGRFKDWQEAVRYGDTLRHHDPFHFEQTSRDMRAS</sequence>
<organism evidence="1">
    <name type="scientific">marine metagenome</name>
    <dbReference type="NCBI Taxonomy" id="408172"/>
    <lineage>
        <taxon>unclassified sequences</taxon>
        <taxon>metagenomes</taxon>
        <taxon>ecological metagenomes</taxon>
    </lineage>
</organism>
<dbReference type="AlphaFoldDB" id="A0A382UTD3"/>
<protein>
    <submittedName>
        <fullName evidence="1">Uncharacterized protein</fullName>
    </submittedName>
</protein>
<proteinExistence type="predicted"/>
<dbReference type="EMBL" id="UINC01146368">
    <property type="protein sequence ID" value="SVD37055.1"/>
    <property type="molecule type" value="Genomic_DNA"/>
</dbReference>
<gene>
    <name evidence="1" type="ORF">METZ01_LOCUS389909</name>
</gene>
<reference evidence="1" key="1">
    <citation type="submission" date="2018-05" db="EMBL/GenBank/DDBJ databases">
        <authorList>
            <person name="Lanie J.A."/>
            <person name="Ng W.-L."/>
            <person name="Kazmierczak K.M."/>
            <person name="Andrzejewski T.M."/>
            <person name="Davidsen T.M."/>
            <person name="Wayne K.J."/>
            <person name="Tettelin H."/>
            <person name="Glass J.I."/>
            <person name="Rusch D."/>
            <person name="Podicherti R."/>
            <person name="Tsui H.-C.T."/>
            <person name="Winkler M.E."/>
        </authorList>
    </citation>
    <scope>NUCLEOTIDE SEQUENCE</scope>
</reference>
<name>A0A382UTD3_9ZZZZ</name>
<evidence type="ECO:0000313" key="1">
    <source>
        <dbReference type="EMBL" id="SVD37055.1"/>
    </source>
</evidence>